<dbReference type="SUPFAM" id="SSF46689">
    <property type="entry name" value="Homeodomain-like"/>
    <property type="match status" value="1"/>
</dbReference>
<keyword evidence="4" id="KW-0539">Nucleus</keyword>
<organism evidence="8 9">
    <name type="scientific">Brassica napus</name>
    <name type="common">Rape</name>
    <dbReference type="NCBI Taxonomy" id="3708"/>
    <lineage>
        <taxon>Eukaryota</taxon>
        <taxon>Viridiplantae</taxon>
        <taxon>Streptophyta</taxon>
        <taxon>Embryophyta</taxon>
        <taxon>Tracheophyta</taxon>
        <taxon>Spermatophyta</taxon>
        <taxon>Magnoliopsida</taxon>
        <taxon>eudicotyledons</taxon>
        <taxon>Gunneridae</taxon>
        <taxon>Pentapetalae</taxon>
        <taxon>rosids</taxon>
        <taxon>malvids</taxon>
        <taxon>Brassicales</taxon>
        <taxon>Brassicaceae</taxon>
        <taxon>Brassiceae</taxon>
        <taxon>Brassica</taxon>
    </lineage>
</organism>
<dbReference type="PANTHER" id="PTHR47994">
    <property type="entry name" value="F14D16.11-RELATED"/>
    <property type="match status" value="1"/>
</dbReference>
<dbReference type="PROSITE" id="PS50090">
    <property type="entry name" value="MYB_LIKE"/>
    <property type="match status" value="2"/>
</dbReference>
<keyword evidence="3" id="KW-0238">DNA-binding</keyword>
<feature type="compositionally biased region" description="Polar residues" evidence="5">
    <location>
        <begin position="211"/>
        <end position="222"/>
    </location>
</feature>
<evidence type="ECO:0000259" key="6">
    <source>
        <dbReference type="PROSITE" id="PS50090"/>
    </source>
</evidence>
<dbReference type="InterPro" id="IPR017930">
    <property type="entry name" value="Myb_dom"/>
</dbReference>
<evidence type="ECO:0000256" key="4">
    <source>
        <dbReference type="ARBA" id="ARBA00023242"/>
    </source>
</evidence>
<dbReference type="PROSITE" id="PS51294">
    <property type="entry name" value="HTH_MYB"/>
    <property type="match status" value="2"/>
</dbReference>
<dbReference type="InterPro" id="IPR015495">
    <property type="entry name" value="Myb_TF_plants"/>
</dbReference>
<evidence type="ECO:0000259" key="7">
    <source>
        <dbReference type="PROSITE" id="PS51294"/>
    </source>
</evidence>
<comment type="subcellular location">
    <subcellularLocation>
        <location evidence="1">Nucleus</location>
    </subcellularLocation>
</comment>
<evidence type="ECO:0000256" key="2">
    <source>
        <dbReference type="ARBA" id="ARBA00022737"/>
    </source>
</evidence>
<dbReference type="CDD" id="cd00167">
    <property type="entry name" value="SANT"/>
    <property type="match status" value="1"/>
</dbReference>
<feature type="compositionally biased region" description="Polar residues" evidence="5">
    <location>
        <begin position="154"/>
        <end position="169"/>
    </location>
</feature>
<comment type="caution">
    <text evidence="8">The sequence shown here is derived from an EMBL/GenBank/DDBJ whole genome shotgun (WGS) entry which is preliminary data.</text>
</comment>
<feature type="domain" description="HTH myb-type" evidence="7">
    <location>
        <begin position="68"/>
        <end position="97"/>
    </location>
</feature>
<feature type="domain" description="Myb-like" evidence="6">
    <location>
        <begin position="68"/>
        <end position="93"/>
    </location>
</feature>
<evidence type="ECO:0000256" key="1">
    <source>
        <dbReference type="ARBA" id="ARBA00004123"/>
    </source>
</evidence>
<keyword evidence="9" id="KW-1185">Reference proteome</keyword>
<reference evidence="8 9" key="1">
    <citation type="submission" date="2021-05" db="EMBL/GenBank/DDBJ databases">
        <title>Genome Assembly of Synthetic Allotetraploid Brassica napus Reveals Homoeologous Exchanges between Subgenomes.</title>
        <authorList>
            <person name="Davis J.T."/>
        </authorList>
    </citation>
    <scope>NUCLEOTIDE SEQUENCE [LARGE SCALE GENOMIC DNA]</scope>
    <source>
        <strain evidence="9">cv. Da-Ae</strain>
        <tissue evidence="8">Seedling</tissue>
    </source>
</reference>
<sequence length="339" mass="38063">MSRKPCCVGEGLKKGAWTTEEDKTLISYIHEHGEGGWRDIPQKAGLKRCGKSCRLRWTNYLKPEIKRGEWSVIARHLPRRTDNEIKNYWNTHLKKRLIEQGIDPVTHKPLASNTSPTVTTTQPGNLHSLDASSSDKRYSRSSSMPSMSRPLSSGFNPSSEITTPVQGGSLSCKKSIKKSNSTSRLLNKVAAKATSIKDILSATTIPYTTRKSTACRQPSLSTRNEEDSSNALADFDPFSQSLLYTDHEIHATSDLDMDQGYDFSYFLETLGRDEHNMNVDQYGHDLPMSDVSQDVVSSTSVDDQDNMTGNFEGWSNYLLDHAGLIYDDTEYDFFDKQII</sequence>
<protein>
    <submittedName>
        <fullName evidence="8">Uncharacterized protein</fullName>
    </submittedName>
</protein>
<proteinExistence type="predicted"/>
<feature type="domain" description="Myb-like" evidence="6">
    <location>
        <begin position="9"/>
        <end position="61"/>
    </location>
</feature>
<dbReference type="Proteomes" id="UP000824890">
    <property type="component" value="Unassembled WGS sequence"/>
</dbReference>
<feature type="domain" description="HTH myb-type" evidence="7">
    <location>
        <begin position="9"/>
        <end position="65"/>
    </location>
</feature>
<evidence type="ECO:0000256" key="5">
    <source>
        <dbReference type="SAM" id="MobiDB-lite"/>
    </source>
</evidence>
<dbReference type="Gene3D" id="1.10.10.60">
    <property type="entry name" value="Homeodomain-like"/>
    <property type="match status" value="2"/>
</dbReference>
<evidence type="ECO:0000256" key="3">
    <source>
        <dbReference type="ARBA" id="ARBA00023125"/>
    </source>
</evidence>
<keyword evidence="2" id="KW-0677">Repeat</keyword>
<name>A0ABQ7X191_BRANA</name>
<dbReference type="PANTHER" id="PTHR47994:SF5">
    <property type="entry name" value="F14D16.11-RELATED"/>
    <property type="match status" value="1"/>
</dbReference>
<dbReference type="SMART" id="SM00717">
    <property type="entry name" value="SANT"/>
    <property type="match status" value="1"/>
</dbReference>
<feature type="region of interest" description="Disordered" evidence="5">
    <location>
        <begin position="104"/>
        <end position="174"/>
    </location>
</feature>
<feature type="compositionally biased region" description="Polar residues" evidence="5">
    <location>
        <begin position="111"/>
        <end position="125"/>
    </location>
</feature>
<dbReference type="EMBL" id="JAGKQM010002408">
    <property type="protein sequence ID" value="KAH0849694.1"/>
    <property type="molecule type" value="Genomic_DNA"/>
</dbReference>
<feature type="compositionally biased region" description="Low complexity" evidence="5">
    <location>
        <begin position="140"/>
        <end position="153"/>
    </location>
</feature>
<dbReference type="InterPro" id="IPR001005">
    <property type="entry name" value="SANT/Myb"/>
</dbReference>
<feature type="region of interest" description="Disordered" evidence="5">
    <location>
        <begin position="211"/>
        <end position="231"/>
    </location>
</feature>
<gene>
    <name evidence="8" type="ORF">HID58_096164</name>
</gene>
<evidence type="ECO:0000313" key="8">
    <source>
        <dbReference type="EMBL" id="KAH0849694.1"/>
    </source>
</evidence>
<accession>A0ABQ7X191</accession>
<evidence type="ECO:0000313" key="9">
    <source>
        <dbReference type="Proteomes" id="UP000824890"/>
    </source>
</evidence>
<dbReference type="Pfam" id="PF00249">
    <property type="entry name" value="Myb_DNA-binding"/>
    <property type="match status" value="2"/>
</dbReference>
<dbReference type="InterPro" id="IPR009057">
    <property type="entry name" value="Homeodomain-like_sf"/>
</dbReference>